<keyword evidence="3" id="KW-0813">Transport</keyword>
<accession>A0A0G4IYY7</accession>
<evidence type="ECO:0000313" key="16">
    <source>
        <dbReference type="EMBL" id="CEP00540.1"/>
    </source>
</evidence>
<feature type="coiled-coil region" evidence="13">
    <location>
        <begin position="151"/>
        <end position="178"/>
    </location>
</feature>
<evidence type="ECO:0000313" key="17">
    <source>
        <dbReference type="EMBL" id="SPQ93964.1"/>
    </source>
</evidence>
<evidence type="ECO:0000259" key="15">
    <source>
        <dbReference type="Pfam" id="PF00520"/>
    </source>
</evidence>
<evidence type="ECO:0000256" key="14">
    <source>
        <dbReference type="SAM" id="Phobius"/>
    </source>
</evidence>
<gene>
    <name evidence="16" type="ORF">PBRA_001595</name>
    <name evidence="17" type="ORF">PLBR_LOCUS1179</name>
</gene>
<keyword evidence="7 14" id="KW-1133">Transmembrane helix</keyword>
<keyword evidence="10 14" id="KW-0472">Membrane</keyword>
<keyword evidence="6" id="KW-0851">Voltage-gated channel</keyword>
<keyword evidence="17" id="KW-0496">Mitochondrion</keyword>
<evidence type="ECO:0000256" key="6">
    <source>
        <dbReference type="ARBA" id="ARBA00022882"/>
    </source>
</evidence>
<evidence type="ECO:0000256" key="3">
    <source>
        <dbReference type="ARBA" id="ARBA00022448"/>
    </source>
</evidence>
<sequence>MLVEVTQPGEKASGAKRFGIGWVRSLLRENLDSERVQTVVASLILVDLLILLVEHGLMIWAIDSEIDDILQIMEPILAVAATVIVWVLFFEILLKLFAFGPVYFFRFLPALDLVVVTAAFTIEVVLHHTYKKIGRLLRLFRLAHAVLDVTNKRMKVKVDKLKTRLHNLEHELADLRITTHHMPSS</sequence>
<dbReference type="EMBL" id="OVEO01000002">
    <property type="protein sequence ID" value="SPQ93964.1"/>
    <property type="molecule type" value="Genomic_DNA"/>
</dbReference>
<protein>
    <recommendedName>
        <fullName evidence="2">Voltage-gated hydrogen channel 1</fullName>
    </recommendedName>
    <alternativeName>
        <fullName evidence="12">Hydrogen voltage-gated channel 1</fullName>
    </alternativeName>
</protein>
<keyword evidence="4" id="KW-1003">Cell membrane</keyword>
<dbReference type="GO" id="GO:0005886">
    <property type="term" value="C:plasma membrane"/>
    <property type="evidence" value="ECO:0007669"/>
    <property type="project" value="UniProtKB-SubCell"/>
</dbReference>
<organism evidence="16 18">
    <name type="scientific">Plasmodiophora brassicae</name>
    <name type="common">Clubroot disease agent</name>
    <dbReference type="NCBI Taxonomy" id="37360"/>
    <lineage>
        <taxon>Eukaryota</taxon>
        <taxon>Sar</taxon>
        <taxon>Rhizaria</taxon>
        <taxon>Endomyxa</taxon>
        <taxon>Phytomyxea</taxon>
        <taxon>Plasmodiophorida</taxon>
        <taxon>Plasmodiophoridae</taxon>
        <taxon>Plasmodiophora</taxon>
    </lineage>
</organism>
<dbReference type="AlphaFoldDB" id="A0A0G4IYY7"/>
<dbReference type="Proteomes" id="UP000039324">
    <property type="component" value="Unassembled WGS sequence"/>
</dbReference>
<dbReference type="OrthoDB" id="427456at2759"/>
<keyword evidence="11" id="KW-0407">Ion channel</keyword>
<evidence type="ECO:0000256" key="5">
    <source>
        <dbReference type="ARBA" id="ARBA00022692"/>
    </source>
</evidence>
<dbReference type="InterPro" id="IPR005821">
    <property type="entry name" value="Ion_trans_dom"/>
</dbReference>
<evidence type="ECO:0000256" key="8">
    <source>
        <dbReference type="ARBA" id="ARBA00023054"/>
    </source>
</evidence>
<dbReference type="SUPFAM" id="SSF81324">
    <property type="entry name" value="Voltage-gated potassium channels"/>
    <property type="match status" value="1"/>
</dbReference>
<keyword evidence="5 14" id="KW-0812">Transmembrane</keyword>
<evidence type="ECO:0000313" key="19">
    <source>
        <dbReference type="Proteomes" id="UP000290189"/>
    </source>
</evidence>
<dbReference type="GO" id="GO:0034702">
    <property type="term" value="C:monoatomic ion channel complex"/>
    <property type="evidence" value="ECO:0007669"/>
    <property type="project" value="UniProtKB-KW"/>
</dbReference>
<feature type="transmembrane region" description="Helical" evidence="14">
    <location>
        <begin position="75"/>
        <end position="97"/>
    </location>
</feature>
<comment type="subcellular location">
    <subcellularLocation>
        <location evidence="1">Cell membrane</location>
        <topology evidence="1">Multi-pass membrane protein</topology>
    </subcellularLocation>
</comment>
<evidence type="ECO:0000256" key="12">
    <source>
        <dbReference type="ARBA" id="ARBA00031989"/>
    </source>
</evidence>
<evidence type="ECO:0000256" key="1">
    <source>
        <dbReference type="ARBA" id="ARBA00004651"/>
    </source>
</evidence>
<evidence type="ECO:0000256" key="2">
    <source>
        <dbReference type="ARBA" id="ARBA00015897"/>
    </source>
</evidence>
<feature type="transmembrane region" description="Helical" evidence="14">
    <location>
        <begin position="103"/>
        <end position="126"/>
    </location>
</feature>
<dbReference type="Gene3D" id="1.20.120.350">
    <property type="entry name" value="Voltage-gated potassium channels. Chain C"/>
    <property type="match status" value="1"/>
</dbReference>
<name>A0A0G4IYY7_PLABS</name>
<geneLocation type="mitochondrion" evidence="17"/>
<keyword evidence="8 13" id="KW-0175">Coiled coil</keyword>
<evidence type="ECO:0000256" key="9">
    <source>
        <dbReference type="ARBA" id="ARBA00023065"/>
    </source>
</evidence>
<evidence type="ECO:0000256" key="10">
    <source>
        <dbReference type="ARBA" id="ARBA00023136"/>
    </source>
</evidence>
<dbReference type="InterPro" id="IPR027359">
    <property type="entry name" value="Volt_channel_dom_sf"/>
</dbReference>
<reference evidence="16 18" key="1">
    <citation type="submission" date="2015-02" db="EMBL/GenBank/DDBJ databases">
        <authorList>
            <person name="Chooi Y.-H."/>
        </authorList>
    </citation>
    <scope>NUCLEOTIDE SEQUENCE [LARGE SCALE GENOMIC DNA]</scope>
    <source>
        <strain evidence="16">E3</strain>
    </source>
</reference>
<evidence type="ECO:0000256" key="7">
    <source>
        <dbReference type="ARBA" id="ARBA00022989"/>
    </source>
</evidence>
<feature type="transmembrane region" description="Helical" evidence="14">
    <location>
        <begin position="39"/>
        <end position="63"/>
    </location>
</feature>
<evidence type="ECO:0000313" key="18">
    <source>
        <dbReference type="Proteomes" id="UP000039324"/>
    </source>
</evidence>
<dbReference type="Proteomes" id="UP000290189">
    <property type="component" value="Unassembled WGS sequence"/>
</dbReference>
<dbReference type="OMA" id="VWYHWAG"/>
<feature type="domain" description="Ion transport" evidence="15">
    <location>
        <begin position="38"/>
        <end position="144"/>
    </location>
</feature>
<dbReference type="Pfam" id="PF00520">
    <property type="entry name" value="Ion_trans"/>
    <property type="match status" value="1"/>
</dbReference>
<dbReference type="InterPro" id="IPR031846">
    <property type="entry name" value="Hvcn1"/>
</dbReference>
<evidence type="ECO:0000256" key="13">
    <source>
        <dbReference type="SAM" id="Coils"/>
    </source>
</evidence>
<dbReference type="PANTHER" id="PTHR46480:SF1">
    <property type="entry name" value="VOLTAGE-GATED HYDROGEN CHANNEL 1"/>
    <property type="match status" value="1"/>
</dbReference>
<evidence type="ECO:0000256" key="4">
    <source>
        <dbReference type="ARBA" id="ARBA00022475"/>
    </source>
</evidence>
<evidence type="ECO:0000256" key="11">
    <source>
        <dbReference type="ARBA" id="ARBA00023303"/>
    </source>
</evidence>
<dbReference type="EMBL" id="CDSF01000101">
    <property type="protein sequence ID" value="CEP00540.1"/>
    <property type="molecule type" value="Genomic_DNA"/>
</dbReference>
<keyword evidence="9" id="KW-0406">Ion transport</keyword>
<reference evidence="17 19" key="2">
    <citation type="submission" date="2018-03" db="EMBL/GenBank/DDBJ databases">
        <authorList>
            <person name="Fogelqvist J."/>
        </authorList>
    </citation>
    <scope>NUCLEOTIDE SEQUENCE [LARGE SCALE GENOMIC DNA]</scope>
</reference>
<dbReference type="GO" id="GO:0030171">
    <property type="term" value="F:voltage-gated proton channel activity"/>
    <property type="evidence" value="ECO:0007669"/>
    <property type="project" value="InterPro"/>
</dbReference>
<proteinExistence type="predicted"/>
<keyword evidence="18" id="KW-1185">Reference proteome</keyword>
<dbReference type="PANTHER" id="PTHR46480">
    <property type="entry name" value="F20B24.22"/>
    <property type="match status" value="1"/>
</dbReference>